<organism evidence="1 2">
    <name type="scientific">Malus domestica</name>
    <name type="common">Apple</name>
    <name type="synonym">Pyrus malus</name>
    <dbReference type="NCBI Taxonomy" id="3750"/>
    <lineage>
        <taxon>Eukaryota</taxon>
        <taxon>Viridiplantae</taxon>
        <taxon>Streptophyta</taxon>
        <taxon>Embryophyta</taxon>
        <taxon>Tracheophyta</taxon>
        <taxon>Spermatophyta</taxon>
        <taxon>Magnoliopsida</taxon>
        <taxon>eudicotyledons</taxon>
        <taxon>Gunneridae</taxon>
        <taxon>Pentapetalae</taxon>
        <taxon>rosids</taxon>
        <taxon>fabids</taxon>
        <taxon>Rosales</taxon>
        <taxon>Rosaceae</taxon>
        <taxon>Amygdaloideae</taxon>
        <taxon>Maleae</taxon>
        <taxon>Malus</taxon>
    </lineage>
</organism>
<gene>
    <name evidence="1" type="ORF">DVH24_006192</name>
</gene>
<dbReference type="STRING" id="3750.A0A498KUW4"/>
<reference evidence="1 2" key="1">
    <citation type="submission" date="2018-10" db="EMBL/GenBank/DDBJ databases">
        <title>A high-quality apple genome assembly.</title>
        <authorList>
            <person name="Hu J."/>
        </authorList>
    </citation>
    <scope>NUCLEOTIDE SEQUENCE [LARGE SCALE GENOMIC DNA]</scope>
    <source>
        <strain evidence="2">cv. HFTH1</strain>
        <tissue evidence="1">Young leaf</tissue>
    </source>
</reference>
<evidence type="ECO:0000313" key="1">
    <source>
        <dbReference type="EMBL" id="RXI09515.1"/>
    </source>
</evidence>
<dbReference type="EMBL" id="RDQH01000322">
    <property type="protein sequence ID" value="RXI09515.1"/>
    <property type="molecule type" value="Genomic_DNA"/>
</dbReference>
<evidence type="ECO:0000313" key="2">
    <source>
        <dbReference type="Proteomes" id="UP000290289"/>
    </source>
</evidence>
<dbReference type="AlphaFoldDB" id="A0A498KUW4"/>
<name>A0A498KUW4_MALDO</name>
<sequence>PCLNINTNRVILSKVSGKDLDCIFAVICNVVTKSESPDEALEMANLYPQIPQKSSDKPALRLKDFVQSVQPALIWLSMEGH</sequence>
<accession>A0A498KUW4</accession>
<proteinExistence type="predicted"/>
<feature type="non-terminal residue" evidence="1">
    <location>
        <position position="1"/>
    </location>
</feature>
<keyword evidence="2" id="KW-1185">Reference proteome</keyword>
<dbReference type="Proteomes" id="UP000290289">
    <property type="component" value="Unassembled WGS sequence"/>
</dbReference>
<protein>
    <submittedName>
        <fullName evidence="1">Uncharacterized protein</fullName>
    </submittedName>
</protein>
<comment type="caution">
    <text evidence="1">The sequence shown here is derived from an EMBL/GenBank/DDBJ whole genome shotgun (WGS) entry which is preliminary data.</text>
</comment>